<evidence type="ECO:0000313" key="2">
    <source>
        <dbReference type="Proteomes" id="UP001633002"/>
    </source>
</evidence>
<name>A0ABD3HWR7_9MARC</name>
<gene>
    <name evidence="1" type="ORF">R1sor_008201</name>
</gene>
<dbReference type="EMBL" id="JBJQOH010000003">
    <property type="protein sequence ID" value="KAL3694550.1"/>
    <property type="molecule type" value="Genomic_DNA"/>
</dbReference>
<keyword evidence="2" id="KW-1185">Reference proteome</keyword>
<sequence>MGAQPGNCGNMLENAGTCGASREGPGYSGKKRVAVKALYDCGDSLARWKFSAVTYVDRVLSCAGLVGDKVGGARTRDSRTSEKKVERSDKFKCDTMPLRWGLKPNSSMELPLQ</sequence>
<accession>A0ABD3HWR7</accession>
<comment type="caution">
    <text evidence="1">The sequence shown here is derived from an EMBL/GenBank/DDBJ whole genome shotgun (WGS) entry which is preliminary data.</text>
</comment>
<reference evidence="1 2" key="1">
    <citation type="submission" date="2024-09" db="EMBL/GenBank/DDBJ databases">
        <title>Chromosome-scale assembly of Riccia sorocarpa.</title>
        <authorList>
            <person name="Paukszto L."/>
        </authorList>
    </citation>
    <scope>NUCLEOTIDE SEQUENCE [LARGE SCALE GENOMIC DNA]</scope>
    <source>
        <strain evidence="1">LP-2024</strain>
        <tissue evidence="1">Aerial parts of the thallus</tissue>
    </source>
</reference>
<dbReference type="Proteomes" id="UP001633002">
    <property type="component" value="Unassembled WGS sequence"/>
</dbReference>
<dbReference type="AlphaFoldDB" id="A0ABD3HWR7"/>
<protein>
    <submittedName>
        <fullName evidence="1">Uncharacterized protein</fullName>
    </submittedName>
</protein>
<organism evidence="1 2">
    <name type="scientific">Riccia sorocarpa</name>
    <dbReference type="NCBI Taxonomy" id="122646"/>
    <lineage>
        <taxon>Eukaryota</taxon>
        <taxon>Viridiplantae</taxon>
        <taxon>Streptophyta</taxon>
        <taxon>Embryophyta</taxon>
        <taxon>Marchantiophyta</taxon>
        <taxon>Marchantiopsida</taxon>
        <taxon>Marchantiidae</taxon>
        <taxon>Marchantiales</taxon>
        <taxon>Ricciaceae</taxon>
        <taxon>Riccia</taxon>
    </lineage>
</organism>
<evidence type="ECO:0000313" key="1">
    <source>
        <dbReference type="EMBL" id="KAL3694550.1"/>
    </source>
</evidence>
<proteinExistence type="predicted"/>